<comment type="similarity">
    <text evidence="2">Belongs to the HMGB family.</text>
</comment>
<dbReference type="Gene3D" id="1.10.30.10">
    <property type="entry name" value="High mobility group box domain"/>
    <property type="match status" value="1"/>
</dbReference>
<dbReference type="AlphaFoldDB" id="A0A7J7EK85"/>
<dbReference type="SUPFAM" id="SSF47095">
    <property type="entry name" value="HMG-box"/>
    <property type="match status" value="2"/>
</dbReference>
<dbReference type="GO" id="GO:0006357">
    <property type="term" value="P:regulation of transcription by RNA polymerase II"/>
    <property type="evidence" value="ECO:0007669"/>
    <property type="project" value="TreeGrafter"/>
</dbReference>
<keyword evidence="4" id="KW-0677">Repeat</keyword>
<evidence type="ECO:0000256" key="5">
    <source>
        <dbReference type="ARBA" id="ARBA00023125"/>
    </source>
</evidence>
<keyword evidence="3" id="KW-0158">Chromosome</keyword>
<accession>A0A7J7EK85</accession>
<protein>
    <submittedName>
        <fullName evidence="7">Uncharacterized protein</fullName>
    </submittedName>
</protein>
<evidence type="ECO:0000256" key="4">
    <source>
        <dbReference type="ARBA" id="ARBA00022737"/>
    </source>
</evidence>
<dbReference type="Proteomes" id="UP000551758">
    <property type="component" value="Unassembled WGS sequence"/>
</dbReference>
<organism evidence="7 8">
    <name type="scientific">Diceros bicornis minor</name>
    <name type="common">South-central black rhinoceros</name>
    <dbReference type="NCBI Taxonomy" id="77932"/>
    <lineage>
        <taxon>Eukaryota</taxon>
        <taxon>Metazoa</taxon>
        <taxon>Chordata</taxon>
        <taxon>Craniata</taxon>
        <taxon>Vertebrata</taxon>
        <taxon>Euteleostomi</taxon>
        <taxon>Mammalia</taxon>
        <taxon>Eutheria</taxon>
        <taxon>Laurasiatheria</taxon>
        <taxon>Perissodactyla</taxon>
        <taxon>Rhinocerotidae</taxon>
        <taxon>Diceros</taxon>
    </lineage>
</organism>
<evidence type="ECO:0000256" key="3">
    <source>
        <dbReference type="ARBA" id="ARBA00022454"/>
    </source>
</evidence>
<comment type="subcellular location">
    <subcellularLocation>
        <location evidence="1">Chromosome</location>
    </subcellularLocation>
</comment>
<reference evidence="7 8" key="1">
    <citation type="journal article" date="2020" name="Mol. Biol. Evol.">
        <title>Interspecific Gene Flow and the Evolution of Specialization in Black and White Rhinoceros.</title>
        <authorList>
            <person name="Moodley Y."/>
            <person name="Westbury M.V."/>
            <person name="Russo I.M."/>
            <person name="Gopalakrishnan S."/>
            <person name="Rakotoarivelo A."/>
            <person name="Olsen R.A."/>
            <person name="Prost S."/>
            <person name="Tunstall T."/>
            <person name="Ryder O.A."/>
            <person name="Dalen L."/>
            <person name="Bruford M.W."/>
        </authorList>
    </citation>
    <scope>NUCLEOTIDE SEQUENCE [LARGE SCALE GENOMIC DNA]</scope>
    <source>
        <strain evidence="7">SBR-YM</strain>
        <tissue evidence="7">Skin</tissue>
    </source>
</reference>
<dbReference type="GO" id="GO:0003677">
    <property type="term" value="F:DNA binding"/>
    <property type="evidence" value="ECO:0007669"/>
    <property type="project" value="UniProtKB-KW"/>
</dbReference>
<sequence length="61" mass="7000">MSAEEKGKVEDMAKADKACYERDMKTYTPPEGETQKKFTDPNVPPSAFFLFCSEYCPKINR</sequence>
<keyword evidence="6" id="KW-0539">Nucleus</keyword>
<evidence type="ECO:0000256" key="6">
    <source>
        <dbReference type="ARBA" id="ARBA00023242"/>
    </source>
</evidence>
<comment type="caution">
    <text evidence="7">The sequence shown here is derived from an EMBL/GenBank/DDBJ whole genome shotgun (WGS) entry which is preliminary data.</text>
</comment>
<evidence type="ECO:0000256" key="2">
    <source>
        <dbReference type="ARBA" id="ARBA00008774"/>
    </source>
</evidence>
<dbReference type="PANTHER" id="PTHR48112">
    <property type="entry name" value="HIGH MOBILITY GROUP PROTEIN DSP1"/>
    <property type="match status" value="1"/>
</dbReference>
<gene>
    <name evidence="7" type="ORF">HPG69_003108</name>
</gene>
<dbReference type="PANTHER" id="PTHR48112:SF12">
    <property type="entry name" value="HIGH MOBILITY GROUP PROTEIN B1-LIKE 1-RELATED"/>
    <property type="match status" value="1"/>
</dbReference>
<proteinExistence type="inferred from homology"/>
<keyword evidence="8" id="KW-1185">Reference proteome</keyword>
<dbReference type="InterPro" id="IPR050342">
    <property type="entry name" value="HMGB"/>
</dbReference>
<evidence type="ECO:0000256" key="1">
    <source>
        <dbReference type="ARBA" id="ARBA00004286"/>
    </source>
</evidence>
<dbReference type="InterPro" id="IPR036910">
    <property type="entry name" value="HMG_box_dom_sf"/>
</dbReference>
<keyword evidence="5" id="KW-0238">DNA-binding</keyword>
<evidence type="ECO:0000313" key="8">
    <source>
        <dbReference type="Proteomes" id="UP000551758"/>
    </source>
</evidence>
<dbReference type="GO" id="GO:0005694">
    <property type="term" value="C:chromosome"/>
    <property type="evidence" value="ECO:0007669"/>
    <property type="project" value="UniProtKB-SubCell"/>
</dbReference>
<dbReference type="EMBL" id="JACDTQ010002743">
    <property type="protein sequence ID" value="KAF5916034.1"/>
    <property type="molecule type" value="Genomic_DNA"/>
</dbReference>
<name>A0A7J7EK85_DICBM</name>
<evidence type="ECO:0000313" key="7">
    <source>
        <dbReference type="EMBL" id="KAF5916034.1"/>
    </source>
</evidence>